<dbReference type="Pfam" id="PF04397">
    <property type="entry name" value="LytTR"/>
    <property type="match status" value="1"/>
</dbReference>
<dbReference type="PROSITE" id="PS50930">
    <property type="entry name" value="HTH_LYTTR"/>
    <property type="match status" value="1"/>
</dbReference>
<dbReference type="EMBL" id="JABFRW010000070">
    <property type="protein sequence ID" value="NOT33732.1"/>
    <property type="molecule type" value="Genomic_DNA"/>
</dbReference>
<keyword evidence="1" id="KW-0597">Phosphoprotein</keyword>
<dbReference type="SMART" id="SM00448">
    <property type="entry name" value="REC"/>
    <property type="match status" value="1"/>
</dbReference>
<feature type="domain" description="HTH LytTR-type" evidence="3">
    <location>
        <begin position="149"/>
        <end position="251"/>
    </location>
</feature>
<dbReference type="GO" id="GO:0003677">
    <property type="term" value="F:DNA binding"/>
    <property type="evidence" value="ECO:0007669"/>
    <property type="project" value="InterPro"/>
</dbReference>
<dbReference type="SUPFAM" id="SSF52172">
    <property type="entry name" value="CheY-like"/>
    <property type="match status" value="1"/>
</dbReference>
<reference evidence="4 5" key="1">
    <citation type="submission" date="2020-04" db="EMBL/GenBank/DDBJ databases">
        <title>Metagenomic profiling of ammonia- and methane-oxidizing microorganisms in a Dutch drinking water treatment plant.</title>
        <authorList>
            <person name="Poghosyan L."/>
            <person name="Leucker S."/>
        </authorList>
    </citation>
    <scope>NUCLEOTIDE SEQUENCE [LARGE SCALE GENOMIC DNA]</scope>
    <source>
        <strain evidence="4">S-RSF-IL-03</strain>
    </source>
</reference>
<organism evidence="4 5">
    <name type="scientific">Eiseniibacteriota bacterium</name>
    <dbReference type="NCBI Taxonomy" id="2212470"/>
    <lineage>
        <taxon>Bacteria</taxon>
        <taxon>Candidatus Eiseniibacteriota</taxon>
    </lineage>
</organism>
<evidence type="ECO:0000313" key="4">
    <source>
        <dbReference type="EMBL" id="NOT33732.1"/>
    </source>
</evidence>
<evidence type="ECO:0000313" key="5">
    <source>
        <dbReference type="Proteomes" id="UP000580839"/>
    </source>
</evidence>
<proteinExistence type="predicted"/>
<dbReference type="AlphaFoldDB" id="A0A849SED2"/>
<protein>
    <submittedName>
        <fullName evidence="4">Response regulator transcription factor</fullName>
    </submittedName>
</protein>
<name>A0A849SED2_UNCEI</name>
<feature type="modified residue" description="4-aspartylphosphate" evidence="1">
    <location>
        <position position="54"/>
    </location>
</feature>
<dbReference type="InterPro" id="IPR046947">
    <property type="entry name" value="LytR-like"/>
</dbReference>
<dbReference type="InterPro" id="IPR001789">
    <property type="entry name" value="Sig_transdc_resp-reg_receiver"/>
</dbReference>
<dbReference type="SMART" id="SM00850">
    <property type="entry name" value="LytTR"/>
    <property type="match status" value="1"/>
</dbReference>
<dbReference type="Pfam" id="PF00072">
    <property type="entry name" value="Response_reg"/>
    <property type="match status" value="1"/>
</dbReference>
<evidence type="ECO:0000256" key="1">
    <source>
        <dbReference type="PROSITE-ProRule" id="PRU00169"/>
    </source>
</evidence>
<dbReference type="PANTHER" id="PTHR37299:SF1">
    <property type="entry name" value="STAGE 0 SPORULATION PROTEIN A HOMOLOG"/>
    <property type="match status" value="1"/>
</dbReference>
<dbReference type="GO" id="GO:0000156">
    <property type="term" value="F:phosphorelay response regulator activity"/>
    <property type="evidence" value="ECO:0007669"/>
    <property type="project" value="InterPro"/>
</dbReference>
<feature type="domain" description="Response regulatory" evidence="2">
    <location>
        <begin position="3"/>
        <end position="116"/>
    </location>
</feature>
<dbReference type="Gene3D" id="2.40.50.1020">
    <property type="entry name" value="LytTr DNA-binding domain"/>
    <property type="match status" value="1"/>
</dbReference>
<sequence length="251" mass="28355">MIRTLIVDDEPLARQGLRHLLGAERDIEIVGESVDGGEAEEAIRAQLPDLVLLDIQMPDFDGFEVVRRVAGEHLPAVVFVTAHDEFALRAFEIHALDYLLKPVAPGRLRDAIERVRRELSLDERPGSQALARMIGGPSNDATSAPLRRIVVKERDRFLLVRDDEVAWIEAAGNYVELHARGQCFLLRSTLTDLARQLDPERFARIHRSTMVAIDCVREIIPDGRGDFVVRLDQGVELRMSRGFREQLLPRT</sequence>
<dbReference type="PROSITE" id="PS50110">
    <property type="entry name" value="RESPONSE_REGULATORY"/>
    <property type="match status" value="1"/>
</dbReference>
<gene>
    <name evidence="4" type="ORF">HOP12_06115</name>
</gene>
<accession>A0A849SED2</accession>
<comment type="caution">
    <text evidence="4">The sequence shown here is derived from an EMBL/GenBank/DDBJ whole genome shotgun (WGS) entry which is preliminary data.</text>
</comment>
<evidence type="ECO:0000259" key="2">
    <source>
        <dbReference type="PROSITE" id="PS50110"/>
    </source>
</evidence>
<dbReference type="Gene3D" id="3.40.50.2300">
    <property type="match status" value="1"/>
</dbReference>
<dbReference type="Proteomes" id="UP000580839">
    <property type="component" value="Unassembled WGS sequence"/>
</dbReference>
<dbReference type="PANTHER" id="PTHR37299">
    <property type="entry name" value="TRANSCRIPTIONAL REGULATOR-RELATED"/>
    <property type="match status" value="1"/>
</dbReference>
<dbReference type="InterPro" id="IPR007492">
    <property type="entry name" value="LytTR_DNA-bd_dom"/>
</dbReference>
<dbReference type="InterPro" id="IPR011006">
    <property type="entry name" value="CheY-like_superfamily"/>
</dbReference>
<evidence type="ECO:0000259" key="3">
    <source>
        <dbReference type="PROSITE" id="PS50930"/>
    </source>
</evidence>